<dbReference type="AlphaFoldDB" id="A0A494YT19"/>
<keyword evidence="2 4" id="KW-0862">Zinc</keyword>
<dbReference type="Gene3D" id="3.90.180.10">
    <property type="entry name" value="Medium-chain alcohol dehydrogenases, catalytic domain"/>
    <property type="match status" value="1"/>
</dbReference>
<dbReference type="RefSeq" id="WP_121215888.1">
    <property type="nucleotide sequence ID" value="NZ_RBZN01000070.1"/>
</dbReference>
<dbReference type="InterPro" id="IPR020843">
    <property type="entry name" value="ER"/>
</dbReference>
<dbReference type="Pfam" id="PF00107">
    <property type="entry name" value="ADH_zinc_N"/>
    <property type="match status" value="1"/>
</dbReference>
<proteinExistence type="inferred from homology"/>
<dbReference type="EMBL" id="RBZN01000070">
    <property type="protein sequence ID" value="RKQ13236.1"/>
    <property type="molecule type" value="Genomic_DNA"/>
</dbReference>
<evidence type="ECO:0000259" key="5">
    <source>
        <dbReference type="SMART" id="SM00829"/>
    </source>
</evidence>
<protein>
    <recommendedName>
        <fullName evidence="5">Enoyl reductase (ER) domain-containing protein</fullName>
    </recommendedName>
</protein>
<name>A0A494YT19_9BACL</name>
<dbReference type="InterPro" id="IPR036291">
    <property type="entry name" value="NAD(P)-bd_dom_sf"/>
</dbReference>
<evidence type="ECO:0000256" key="1">
    <source>
        <dbReference type="ARBA" id="ARBA00022723"/>
    </source>
</evidence>
<gene>
    <name evidence="6" type="ORF">D8M03_16460</name>
</gene>
<dbReference type="SUPFAM" id="SSF50129">
    <property type="entry name" value="GroES-like"/>
    <property type="match status" value="1"/>
</dbReference>
<dbReference type="OrthoDB" id="9806940at2"/>
<evidence type="ECO:0000256" key="2">
    <source>
        <dbReference type="ARBA" id="ARBA00022833"/>
    </source>
</evidence>
<keyword evidence="1 4" id="KW-0479">Metal-binding</keyword>
<dbReference type="Proteomes" id="UP000272238">
    <property type="component" value="Unassembled WGS sequence"/>
</dbReference>
<organism evidence="6 7">
    <name type="scientific">Ureibacillus endophyticus</name>
    <dbReference type="NCBI Taxonomy" id="1978490"/>
    <lineage>
        <taxon>Bacteria</taxon>
        <taxon>Bacillati</taxon>
        <taxon>Bacillota</taxon>
        <taxon>Bacilli</taxon>
        <taxon>Bacillales</taxon>
        <taxon>Caryophanaceae</taxon>
        <taxon>Ureibacillus</taxon>
    </lineage>
</organism>
<dbReference type="Gene3D" id="3.40.50.720">
    <property type="entry name" value="NAD(P)-binding Rossmann-like Domain"/>
    <property type="match status" value="1"/>
</dbReference>
<evidence type="ECO:0000313" key="6">
    <source>
        <dbReference type="EMBL" id="RKQ13236.1"/>
    </source>
</evidence>
<dbReference type="GO" id="GO:0016491">
    <property type="term" value="F:oxidoreductase activity"/>
    <property type="evidence" value="ECO:0007669"/>
    <property type="project" value="UniProtKB-KW"/>
</dbReference>
<dbReference type="SMART" id="SM00829">
    <property type="entry name" value="PKS_ER"/>
    <property type="match status" value="1"/>
</dbReference>
<comment type="caution">
    <text evidence="6">The sequence shown here is derived from an EMBL/GenBank/DDBJ whole genome shotgun (WGS) entry which is preliminary data.</text>
</comment>
<evidence type="ECO:0000256" key="3">
    <source>
        <dbReference type="ARBA" id="ARBA00023002"/>
    </source>
</evidence>
<dbReference type="Pfam" id="PF08240">
    <property type="entry name" value="ADH_N"/>
    <property type="match status" value="1"/>
</dbReference>
<dbReference type="PROSITE" id="PS00059">
    <property type="entry name" value="ADH_ZINC"/>
    <property type="match status" value="1"/>
</dbReference>
<dbReference type="InterPro" id="IPR002328">
    <property type="entry name" value="ADH_Zn_CS"/>
</dbReference>
<dbReference type="SUPFAM" id="SSF51735">
    <property type="entry name" value="NAD(P)-binding Rossmann-fold domains"/>
    <property type="match status" value="1"/>
</dbReference>
<dbReference type="InterPro" id="IPR011032">
    <property type="entry name" value="GroES-like_sf"/>
</dbReference>
<keyword evidence="7" id="KW-1185">Reference proteome</keyword>
<evidence type="ECO:0000313" key="7">
    <source>
        <dbReference type="Proteomes" id="UP000272238"/>
    </source>
</evidence>
<evidence type="ECO:0000256" key="4">
    <source>
        <dbReference type="RuleBase" id="RU361277"/>
    </source>
</evidence>
<dbReference type="GO" id="GO:0008270">
    <property type="term" value="F:zinc ion binding"/>
    <property type="evidence" value="ECO:0007669"/>
    <property type="project" value="InterPro"/>
</dbReference>
<sequence>MKAIVKTEKQEKSLGLFDVEIPGVKDDEVLVKIRKTAICGTDLHVYEYSAGYEFIQTPVILGHEFSGVVEKVGKNVTNYKIGERVMGESNRYCRVCKNCKIGLTDICLNSKMTGLHFNGAMAEYIAVPEYTLHHLPNEVSFEEGAVAQPISVSLNAVFDHCPIVPGDRVVVFGPGIQGLIAAQAALLKGAAKVAIIGTDLDEESRLPIAREMNFLAINSSKEDVKKQLEIHWGSSEVDVVLEASGAIPAVETGITILKRGGILTVFGIYSKPLNLDLTKLVRAEITLYTSYTSTWKHYEQALTLLAEGKLNIKPFITEYPFSDGIQAFEDGVSKKAIKPVLTF</sequence>
<dbReference type="InterPro" id="IPR050129">
    <property type="entry name" value="Zn_alcohol_dh"/>
</dbReference>
<comment type="cofactor">
    <cofactor evidence="4">
        <name>Zn(2+)</name>
        <dbReference type="ChEBI" id="CHEBI:29105"/>
    </cofactor>
</comment>
<accession>A0A494YT19</accession>
<keyword evidence="3" id="KW-0560">Oxidoreductase</keyword>
<dbReference type="PANTHER" id="PTHR43401:SF2">
    <property type="entry name" value="L-THREONINE 3-DEHYDROGENASE"/>
    <property type="match status" value="1"/>
</dbReference>
<reference evidence="6 7" key="1">
    <citation type="journal article" date="2016" name="Antonie Van Leeuwenhoek">
        <title>Lysinibacillus endophyticus sp. nov., an indole-3-acetic acid producing endophytic bacterium isolated from corn root (Zea mays cv. Xinken-5).</title>
        <authorList>
            <person name="Yu J."/>
            <person name="Guan X."/>
            <person name="Liu C."/>
            <person name="Xiang W."/>
            <person name="Yu Z."/>
            <person name="Liu X."/>
            <person name="Wang G."/>
        </authorList>
    </citation>
    <scope>NUCLEOTIDE SEQUENCE [LARGE SCALE GENOMIC DNA]</scope>
    <source>
        <strain evidence="6 7">DSM 100506</strain>
    </source>
</reference>
<dbReference type="PANTHER" id="PTHR43401">
    <property type="entry name" value="L-THREONINE 3-DEHYDROGENASE"/>
    <property type="match status" value="1"/>
</dbReference>
<comment type="similarity">
    <text evidence="4">Belongs to the zinc-containing alcohol dehydrogenase family.</text>
</comment>
<dbReference type="InterPro" id="IPR013154">
    <property type="entry name" value="ADH-like_N"/>
</dbReference>
<feature type="domain" description="Enoyl reductase (ER)" evidence="5">
    <location>
        <begin position="9"/>
        <end position="341"/>
    </location>
</feature>
<dbReference type="InterPro" id="IPR013149">
    <property type="entry name" value="ADH-like_C"/>
</dbReference>